<accession>A0ABM1MS54</accession>
<dbReference type="Pfam" id="PF05997">
    <property type="entry name" value="Nop52"/>
    <property type="match status" value="1"/>
</dbReference>
<evidence type="ECO:0000256" key="2">
    <source>
        <dbReference type="ARBA" id="ARBA00006374"/>
    </source>
</evidence>
<evidence type="ECO:0000313" key="6">
    <source>
        <dbReference type="Proteomes" id="UP000695000"/>
    </source>
</evidence>
<protein>
    <submittedName>
        <fullName evidence="7">Ribosomal RNA processing protein 1 homolog</fullName>
    </submittedName>
</protein>
<gene>
    <name evidence="7" type="primary">LOC108563287</name>
</gene>
<dbReference type="PANTHER" id="PTHR13026:SF0">
    <property type="entry name" value="RIBOSOMAL RNA PROCESSING 1B"/>
    <property type="match status" value="1"/>
</dbReference>
<dbReference type="RefSeq" id="XP_017777404.1">
    <property type="nucleotide sequence ID" value="XM_017921915.1"/>
</dbReference>
<proteinExistence type="inferred from homology"/>
<dbReference type="GeneID" id="108563287"/>
<feature type="region of interest" description="Disordered" evidence="5">
    <location>
        <begin position="504"/>
        <end position="624"/>
    </location>
</feature>
<evidence type="ECO:0000256" key="1">
    <source>
        <dbReference type="ARBA" id="ARBA00004123"/>
    </source>
</evidence>
<keyword evidence="4" id="KW-0539">Nucleus</keyword>
<comment type="similarity">
    <text evidence="2">Belongs to the RRP1 family.</text>
</comment>
<name>A0ABM1MS54_NICVS</name>
<evidence type="ECO:0000313" key="7">
    <source>
        <dbReference type="RefSeq" id="XP_017777404.1"/>
    </source>
</evidence>
<dbReference type="InterPro" id="IPR010301">
    <property type="entry name" value="RRP1"/>
</dbReference>
<comment type="subcellular location">
    <subcellularLocation>
        <location evidence="1">Nucleus</location>
    </subcellularLocation>
</comment>
<keyword evidence="3" id="KW-0698">rRNA processing</keyword>
<keyword evidence="6" id="KW-1185">Reference proteome</keyword>
<evidence type="ECO:0000256" key="3">
    <source>
        <dbReference type="ARBA" id="ARBA00022552"/>
    </source>
</evidence>
<reference evidence="7" key="1">
    <citation type="submission" date="2025-08" db="UniProtKB">
        <authorList>
            <consortium name="RefSeq"/>
        </authorList>
    </citation>
    <scope>IDENTIFICATION</scope>
    <source>
        <tissue evidence="7">Whole Larva</tissue>
    </source>
</reference>
<feature type="compositionally biased region" description="Basic and acidic residues" evidence="5">
    <location>
        <begin position="515"/>
        <end position="591"/>
    </location>
</feature>
<evidence type="ECO:0000256" key="4">
    <source>
        <dbReference type="ARBA" id="ARBA00023242"/>
    </source>
</evidence>
<sequence length="770" mass="87845">MAVLEMKNPRENMKNDKKGEKAAVRLNAEYIKYARNLAGNDKEERDRALQSLGKWFKKVQKSKVSLSEEELLVLWKGLFYSMWMSDKLLIQEECAENIAHLMHKLNDNQLMFFKCGLKTLCNEWFGIDQLRLDKFLMFARRLVRQALIVVRNNEWKFEYVKQFQDIMTETVLNPKPSGFLGLTMHISDIYWEEISKVSQGKMTHKTLNELLLPFLHFIVALDNACDIQNFSENIFRYLIKQTDLHIEYEEKFDAWRNMGYPGGDINKLQKEVIDDEDDDATDKDVSLGEQVLDPRAGSVHVTLPQLQFNAGQIASLLDKYKFGKGSNKKSRAVINNLIEDFKKVAKKVYPYGIKKVNLEDGKIDIKKATKDLMNMFDSKDKKKRKRKRKNNNEAVAVEEEEVQSKKGKFENKNQANKNVKKGKDVVPVIPNGAVNGLKVDKKPKKEKNKRKIDNVEDIQLNHTKKRNLNTSTIEDVVNNFEMEFTRNSGTWYVFSADDTAETSNITENGIQSSPKKCESPKSPKNKVDSNKSPKDKAEEGPKSPKVKEEESIKSPKGKVEESIKSPKGKVEESPKSAKCKAEGSPKSKAPESPKSPKQNKDNVIQIGTPKSEIVNDFQPNEESTPKKLFTQTAWDVPLLEGETEIFVPSNKYKKKMDKLGLKANVTVNGLLEKSVQKIKGKNSRHSMDPNIVRNPFARVGQSSVTGSAKKVKIDLRLNKSQEIHEHMAQLRSSPAIPFDANRKPSKPLLKPNAVASPINPFYKKKMLNIW</sequence>
<organism evidence="6 7">
    <name type="scientific">Nicrophorus vespilloides</name>
    <name type="common">Boreal carrion beetle</name>
    <dbReference type="NCBI Taxonomy" id="110193"/>
    <lineage>
        <taxon>Eukaryota</taxon>
        <taxon>Metazoa</taxon>
        <taxon>Ecdysozoa</taxon>
        <taxon>Arthropoda</taxon>
        <taxon>Hexapoda</taxon>
        <taxon>Insecta</taxon>
        <taxon>Pterygota</taxon>
        <taxon>Neoptera</taxon>
        <taxon>Endopterygota</taxon>
        <taxon>Coleoptera</taxon>
        <taxon>Polyphaga</taxon>
        <taxon>Staphyliniformia</taxon>
        <taxon>Silphidae</taxon>
        <taxon>Nicrophorinae</taxon>
        <taxon>Nicrophorus</taxon>
    </lineage>
</organism>
<evidence type="ECO:0000256" key="5">
    <source>
        <dbReference type="SAM" id="MobiDB-lite"/>
    </source>
</evidence>
<dbReference type="Proteomes" id="UP000695000">
    <property type="component" value="Unplaced"/>
</dbReference>
<dbReference type="PANTHER" id="PTHR13026">
    <property type="entry name" value="NNP-1 PROTEIN NOVEL NUCLEAR PROTEIN 1 NOP52"/>
    <property type="match status" value="1"/>
</dbReference>